<evidence type="ECO:0000256" key="1">
    <source>
        <dbReference type="SAM" id="MobiDB-lite"/>
    </source>
</evidence>
<organism evidence="2 3">
    <name type="scientific">Funneliformis caledonium</name>
    <dbReference type="NCBI Taxonomy" id="1117310"/>
    <lineage>
        <taxon>Eukaryota</taxon>
        <taxon>Fungi</taxon>
        <taxon>Fungi incertae sedis</taxon>
        <taxon>Mucoromycota</taxon>
        <taxon>Glomeromycotina</taxon>
        <taxon>Glomeromycetes</taxon>
        <taxon>Glomerales</taxon>
        <taxon>Glomeraceae</taxon>
        <taxon>Funneliformis</taxon>
    </lineage>
</organism>
<dbReference type="Proteomes" id="UP000789570">
    <property type="component" value="Unassembled WGS sequence"/>
</dbReference>
<protein>
    <submittedName>
        <fullName evidence="2">10901_t:CDS:1</fullName>
    </submittedName>
</protein>
<feature type="region of interest" description="Disordered" evidence="1">
    <location>
        <begin position="1"/>
        <end position="20"/>
    </location>
</feature>
<evidence type="ECO:0000313" key="3">
    <source>
        <dbReference type="Proteomes" id="UP000789570"/>
    </source>
</evidence>
<gene>
    <name evidence="2" type="ORF">FCALED_LOCUS11784</name>
</gene>
<dbReference type="OrthoDB" id="2331300at2759"/>
<keyword evidence="3" id="KW-1185">Reference proteome</keyword>
<proteinExistence type="predicted"/>
<comment type="caution">
    <text evidence="2">The sequence shown here is derived from an EMBL/GenBank/DDBJ whole genome shotgun (WGS) entry which is preliminary data.</text>
</comment>
<evidence type="ECO:0000313" key="2">
    <source>
        <dbReference type="EMBL" id="CAG8666055.1"/>
    </source>
</evidence>
<accession>A0A9N9H8Z5</accession>
<dbReference type="EMBL" id="CAJVPQ010005214">
    <property type="protein sequence ID" value="CAG8666055.1"/>
    <property type="molecule type" value="Genomic_DNA"/>
</dbReference>
<dbReference type="AlphaFoldDB" id="A0A9N9H8Z5"/>
<feature type="non-terminal residue" evidence="2">
    <location>
        <position position="328"/>
    </location>
</feature>
<sequence length="328" mass="37828">MSGRESEMSVNEHRRSGDSSCHYMGCSRPLLYNQHRQTSEVSDFFRSAEEMAVSTFRPVGEVDINSRANTRVPATQGPTMADSIKCGMEIKAPEAPENHNDLVWSVTNRKQECQKTNNKFTTASRFTEPSTLSSGCEWGIGSESRAMAVRKLCRNEYIVPSSITEMRATNQNSCNRNNDTRNETTLLELPKDHGEQHTQDLPLLLKLLKDKLPYRDETNKNVLNDFEIRIFDEIYGITDFCLVFACEDSVFWLKDYDEAIYFWSRIDDSMIRGGSNLKEALTNYLFRQENLCYVDEITRELVPINAYDKEVEEWAKSPEIYEYFDATK</sequence>
<reference evidence="2" key="1">
    <citation type="submission" date="2021-06" db="EMBL/GenBank/DDBJ databases">
        <authorList>
            <person name="Kallberg Y."/>
            <person name="Tangrot J."/>
            <person name="Rosling A."/>
        </authorList>
    </citation>
    <scope>NUCLEOTIDE SEQUENCE</scope>
    <source>
        <strain evidence="2">UK204</strain>
    </source>
</reference>
<name>A0A9N9H8Z5_9GLOM</name>
<feature type="compositionally biased region" description="Basic and acidic residues" evidence="1">
    <location>
        <begin position="1"/>
        <end position="17"/>
    </location>
</feature>